<evidence type="ECO:0000256" key="1">
    <source>
        <dbReference type="ARBA" id="ARBA00022448"/>
    </source>
</evidence>
<keyword evidence="1" id="KW-0813">Transport</keyword>
<dbReference type="GO" id="GO:0020037">
    <property type="term" value="F:heme binding"/>
    <property type="evidence" value="ECO:0007669"/>
    <property type="project" value="InterPro"/>
</dbReference>
<organism evidence="8 9">
    <name type="scientific">Cognatilysobacter bugurensis</name>
    <dbReference type="NCBI Taxonomy" id="543356"/>
    <lineage>
        <taxon>Bacteria</taxon>
        <taxon>Pseudomonadati</taxon>
        <taxon>Pseudomonadota</taxon>
        <taxon>Gammaproteobacteria</taxon>
        <taxon>Lysobacterales</taxon>
        <taxon>Lysobacteraceae</taxon>
        <taxon>Cognatilysobacter</taxon>
    </lineage>
</organism>
<gene>
    <name evidence="8" type="ORF">GCM10007067_05650</name>
</gene>
<reference evidence="8" key="1">
    <citation type="journal article" date="2014" name="Int. J. Syst. Evol. Microbiol.">
        <title>Complete genome sequence of Corynebacterium casei LMG S-19264T (=DSM 44701T), isolated from a smear-ripened cheese.</title>
        <authorList>
            <consortium name="US DOE Joint Genome Institute (JGI-PGF)"/>
            <person name="Walter F."/>
            <person name="Albersmeier A."/>
            <person name="Kalinowski J."/>
            <person name="Ruckert C."/>
        </authorList>
    </citation>
    <scope>NUCLEOTIDE SEQUENCE</scope>
    <source>
        <strain evidence="8">KCTC 23077</strain>
    </source>
</reference>
<evidence type="ECO:0000256" key="4">
    <source>
        <dbReference type="ARBA" id="ARBA00023004"/>
    </source>
</evidence>
<keyword evidence="9" id="KW-1185">Reference proteome</keyword>
<dbReference type="Pfam" id="PF01152">
    <property type="entry name" value="Bac_globin"/>
    <property type="match status" value="1"/>
</dbReference>
<dbReference type="AlphaFoldDB" id="A0A918SUV8"/>
<reference evidence="8" key="2">
    <citation type="submission" date="2020-09" db="EMBL/GenBank/DDBJ databases">
        <authorList>
            <person name="Sun Q."/>
            <person name="Kim S."/>
        </authorList>
    </citation>
    <scope>NUCLEOTIDE SEQUENCE</scope>
    <source>
        <strain evidence="8">KCTC 23077</strain>
    </source>
</reference>
<sequence>MNLYNHALATALSFGLAFTAAAQSPAPTAGAAPAGQQDPTARNPAPVHPELKGVFQDFGSEPGLTALMDEFMAVMLEDPRMRPFFENTDQPRIKRQLVEQFCAILGGGCAYSGRDMKSSHAGLGIDRADFNALVEDLQVAMDRKGVPFRSQNKLLAILAPMHREVITR</sequence>
<feature type="binding site" description="distal binding residue" evidence="5">
    <location>
        <position position="120"/>
    </location>
    <ligand>
        <name>heme</name>
        <dbReference type="ChEBI" id="CHEBI:30413"/>
    </ligand>
    <ligandPart>
        <name>Fe</name>
        <dbReference type="ChEBI" id="CHEBI:18248"/>
    </ligandPart>
</feature>
<feature type="chain" id="PRO_5037196526" description="Group 1 truncated hemoglobin" evidence="7">
    <location>
        <begin position="23"/>
        <end position="168"/>
    </location>
</feature>
<dbReference type="GO" id="GO:0046872">
    <property type="term" value="F:metal ion binding"/>
    <property type="evidence" value="ECO:0007669"/>
    <property type="project" value="UniProtKB-KW"/>
</dbReference>
<keyword evidence="4 5" id="KW-0408">Iron</keyword>
<dbReference type="RefSeq" id="WP_189453109.1">
    <property type="nucleotide sequence ID" value="NZ_BMYD01000001.1"/>
</dbReference>
<dbReference type="GO" id="GO:0019825">
    <property type="term" value="F:oxygen binding"/>
    <property type="evidence" value="ECO:0007669"/>
    <property type="project" value="InterPro"/>
</dbReference>
<evidence type="ECO:0000256" key="2">
    <source>
        <dbReference type="ARBA" id="ARBA00022617"/>
    </source>
</evidence>
<feature type="compositionally biased region" description="Low complexity" evidence="6">
    <location>
        <begin position="26"/>
        <end position="41"/>
    </location>
</feature>
<evidence type="ECO:0000256" key="3">
    <source>
        <dbReference type="ARBA" id="ARBA00022723"/>
    </source>
</evidence>
<name>A0A918SUV8_9GAMM</name>
<dbReference type="EMBL" id="BMYD01000001">
    <property type="protein sequence ID" value="GHA72062.1"/>
    <property type="molecule type" value="Genomic_DNA"/>
</dbReference>
<evidence type="ECO:0000256" key="5">
    <source>
        <dbReference type="PIRSR" id="PIRSR601486-1"/>
    </source>
</evidence>
<dbReference type="InterPro" id="IPR012292">
    <property type="entry name" value="Globin/Proto"/>
</dbReference>
<evidence type="ECO:0000256" key="7">
    <source>
        <dbReference type="SAM" id="SignalP"/>
    </source>
</evidence>
<evidence type="ECO:0000313" key="9">
    <source>
        <dbReference type="Proteomes" id="UP000646426"/>
    </source>
</evidence>
<comment type="caution">
    <text evidence="8">The sequence shown here is derived from an EMBL/GenBank/DDBJ whole genome shotgun (WGS) entry which is preliminary data.</text>
</comment>
<dbReference type="InterPro" id="IPR001486">
    <property type="entry name" value="Hemoglobin_trunc"/>
</dbReference>
<accession>A0A918SUV8</accession>
<keyword evidence="7" id="KW-0732">Signal</keyword>
<dbReference type="CDD" id="cd00454">
    <property type="entry name" value="TrHb1_N"/>
    <property type="match status" value="1"/>
</dbReference>
<evidence type="ECO:0000313" key="8">
    <source>
        <dbReference type="EMBL" id="GHA72062.1"/>
    </source>
</evidence>
<dbReference type="Proteomes" id="UP000646426">
    <property type="component" value="Unassembled WGS sequence"/>
</dbReference>
<dbReference type="Gene3D" id="1.10.490.10">
    <property type="entry name" value="Globins"/>
    <property type="match status" value="1"/>
</dbReference>
<feature type="signal peptide" evidence="7">
    <location>
        <begin position="1"/>
        <end position="22"/>
    </location>
</feature>
<evidence type="ECO:0008006" key="10">
    <source>
        <dbReference type="Google" id="ProtNLM"/>
    </source>
</evidence>
<dbReference type="SUPFAM" id="SSF46458">
    <property type="entry name" value="Globin-like"/>
    <property type="match status" value="1"/>
</dbReference>
<keyword evidence="2 5" id="KW-0349">Heme</keyword>
<protein>
    <recommendedName>
        <fullName evidence="10">Group 1 truncated hemoglobin</fullName>
    </recommendedName>
</protein>
<evidence type="ECO:0000256" key="6">
    <source>
        <dbReference type="SAM" id="MobiDB-lite"/>
    </source>
</evidence>
<dbReference type="InterPro" id="IPR009050">
    <property type="entry name" value="Globin-like_sf"/>
</dbReference>
<proteinExistence type="predicted"/>
<keyword evidence="3 5" id="KW-0479">Metal-binding</keyword>
<feature type="region of interest" description="Disordered" evidence="6">
    <location>
        <begin position="26"/>
        <end position="52"/>
    </location>
</feature>